<dbReference type="EMBL" id="LAZR01019574">
    <property type="protein sequence ID" value="KKL92034.1"/>
    <property type="molecule type" value="Genomic_DNA"/>
</dbReference>
<dbReference type="Pfam" id="PF13392">
    <property type="entry name" value="HNH_3"/>
    <property type="match status" value="1"/>
</dbReference>
<organism evidence="2">
    <name type="scientific">marine sediment metagenome</name>
    <dbReference type="NCBI Taxonomy" id="412755"/>
    <lineage>
        <taxon>unclassified sequences</taxon>
        <taxon>metagenomes</taxon>
        <taxon>ecological metagenomes</taxon>
    </lineage>
</organism>
<dbReference type="InterPro" id="IPR003615">
    <property type="entry name" value="HNH_nuc"/>
</dbReference>
<comment type="caution">
    <text evidence="2">The sequence shown here is derived from an EMBL/GenBank/DDBJ whole genome shotgun (WGS) entry which is preliminary data.</text>
</comment>
<reference evidence="2" key="1">
    <citation type="journal article" date="2015" name="Nature">
        <title>Complex archaea that bridge the gap between prokaryotes and eukaryotes.</title>
        <authorList>
            <person name="Spang A."/>
            <person name="Saw J.H."/>
            <person name="Jorgensen S.L."/>
            <person name="Zaremba-Niedzwiedzka K."/>
            <person name="Martijn J."/>
            <person name="Lind A.E."/>
            <person name="van Eijk R."/>
            <person name="Schleper C."/>
            <person name="Guy L."/>
            <person name="Ettema T.J."/>
        </authorList>
    </citation>
    <scope>NUCLEOTIDE SEQUENCE</scope>
</reference>
<dbReference type="SUPFAM" id="SSF54060">
    <property type="entry name" value="His-Me finger endonucleases"/>
    <property type="match status" value="1"/>
</dbReference>
<gene>
    <name evidence="2" type="ORF">LCGC14_1888710</name>
</gene>
<protein>
    <recommendedName>
        <fullName evidence="1">HNH nuclease domain-containing protein</fullName>
    </recommendedName>
</protein>
<accession>A0A0F9G021</accession>
<sequence>MPKLNELKLGHEINKKPPFGRFIWTACTNCETPRWVPYVKCKDAPKSLVCKKCVPGLTLKCRGRGFTDKDGYRMISLPWDHEFIATANKRGWIPGHRLVMAQHLGRNLISPEIVHHLNGIKDDNRIENLTIVSRKDHIHLGIPYQHRIEDLERSMKVLEARIKILESNTETPQTDYFKSAEGSL</sequence>
<dbReference type="AlphaFoldDB" id="A0A0F9G021"/>
<dbReference type="InterPro" id="IPR044925">
    <property type="entry name" value="His-Me_finger_sf"/>
</dbReference>
<dbReference type="Gene3D" id="3.90.75.20">
    <property type="match status" value="1"/>
</dbReference>
<evidence type="ECO:0000313" key="2">
    <source>
        <dbReference type="EMBL" id="KKL92034.1"/>
    </source>
</evidence>
<feature type="domain" description="HNH nuclease" evidence="1">
    <location>
        <begin position="96"/>
        <end position="137"/>
    </location>
</feature>
<proteinExistence type="predicted"/>
<name>A0A0F9G021_9ZZZZ</name>
<evidence type="ECO:0000259" key="1">
    <source>
        <dbReference type="Pfam" id="PF13392"/>
    </source>
</evidence>